<dbReference type="GO" id="GO:0055085">
    <property type="term" value="P:transmembrane transport"/>
    <property type="evidence" value="ECO:0007669"/>
    <property type="project" value="InterPro"/>
</dbReference>
<evidence type="ECO:0000256" key="6">
    <source>
        <dbReference type="ARBA" id="ARBA00022692"/>
    </source>
</evidence>
<evidence type="ECO:0000256" key="10">
    <source>
        <dbReference type="RuleBase" id="RU362123"/>
    </source>
</evidence>
<evidence type="ECO:0000256" key="11">
    <source>
        <dbReference type="SAM" id="MobiDB-lite"/>
    </source>
</evidence>
<keyword evidence="8 10" id="KW-1133">Transmembrane helix</keyword>
<keyword evidence="6 10" id="KW-0812">Transmembrane</keyword>
<evidence type="ECO:0000313" key="13">
    <source>
        <dbReference type="EMBL" id="RZO28834.1"/>
    </source>
</evidence>
<evidence type="ECO:0000256" key="3">
    <source>
        <dbReference type="ARBA" id="ARBA00022448"/>
    </source>
</evidence>
<evidence type="ECO:0000256" key="1">
    <source>
        <dbReference type="ARBA" id="ARBA00004383"/>
    </source>
</evidence>
<keyword evidence="10" id="KW-0735">Signal-anchor</keyword>
<evidence type="ECO:0000313" key="14">
    <source>
        <dbReference type="Proteomes" id="UP000315283"/>
    </source>
</evidence>
<comment type="function">
    <text evidence="10">Interacts with outer membrane receptor proteins that carry out high-affinity binding and energy dependent uptake into the periplasmic space of specific substrates. It could act to transduce energy from the cytoplasmic membrane to specific energy-requiring processes in the outer membrane, resulting in the release into the periplasm of ligands bound by these outer membrane proteins.</text>
</comment>
<comment type="subcellular location">
    <subcellularLocation>
        <location evidence="1 10">Cell inner membrane</location>
        <topology evidence="1 10">Single-pass membrane protein</topology>
        <orientation evidence="1 10">Periplasmic side</orientation>
    </subcellularLocation>
</comment>
<sequence length="210" mass="23648">MIINKYEQYYPHVLALVAAFSIFLLMQYLISTDIFNKKDDDDISYLEFIRINSDDSLLERDRKIPDRPKPEKRPPPPPDIDLQQDTKLIRPNLDIELPNFSVPVDFSGAFLGNINDLQGTSSALIPMVKVQPQCPIQAIQGGIDGTVQIYLVVGPNGRVKLARIVRATNGTLFNKEATKAIRRWQFKPKVINGIPVEQAGELTVEFICNA</sequence>
<dbReference type="InterPro" id="IPR006260">
    <property type="entry name" value="TonB/TolA_C"/>
</dbReference>
<evidence type="ECO:0000256" key="8">
    <source>
        <dbReference type="ARBA" id="ARBA00022989"/>
    </source>
</evidence>
<organism evidence="13 14">
    <name type="scientific">SAR86 cluster bacterium</name>
    <dbReference type="NCBI Taxonomy" id="2030880"/>
    <lineage>
        <taxon>Bacteria</taxon>
        <taxon>Pseudomonadati</taxon>
        <taxon>Pseudomonadota</taxon>
        <taxon>Gammaproteobacteria</taxon>
        <taxon>SAR86 cluster</taxon>
    </lineage>
</organism>
<dbReference type="InterPro" id="IPR037682">
    <property type="entry name" value="TonB_C"/>
</dbReference>
<dbReference type="GO" id="GO:0031992">
    <property type="term" value="F:energy transducer activity"/>
    <property type="evidence" value="ECO:0007669"/>
    <property type="project" value="InterPro"/>
</dbReference>
<reference evidence="13 14" key="1">
    <citation type="submission" date="2019-02" db="EMBL/GenBank/DDBJ databases">
        <title>Prokaryotic population dynamics and viral predation in marine succession experiment using metagenomics: the confinement effect.</title>
        <authorList>
            <person name="Haro-Moreno J.M."/>
            <person name="Rodriguez-Valera F."/>
            <person name="Lopez-Perez M."/>
        </authorList>
    </citation>
    <scope>NUCLEOTIDE SEQUENCE [LARGE SCALE GENOMIC DNA]</scope>
    <source>
        <strain evidence="13">MED-G164</strain>
    </source>
</reference>
<comment type="similarity">
    <text evidence="2 10">Belongs to the TonB family.</text>
</comment>
<keyword evidence="4 10" id="KW-1003">Cell membrane</keyword>
<evidence type="ECO:0000256" key="7">
    <source>
        <dbReference type="ARBA" id="ARBA00022927"/>
    </source>
</evidence>
<dbReference type="PRINTS" id="PR01374">
    <property type="entry name" value="TONBPROTEIN"/>
</dbReference>
<evidence type="ECO:0000256" key="5">
    <source>
        <dbReference type="ARBA" id="ARBA00022519"/>
    </source>
</evidence>
<dbReference type="Proteomes" id="UP000315283">
    <property type="component" value="Unassembled WGS sequence"/>
</dbReference>
<dbReference type="Pfam" id="PF03544">
    <property type="entry name" value="TonB_C"/>
    <property type="match status" value="1"/>
</dbReference>
<dbReference type="SUPFAM" id="SSF74653">
    <property type="entry name" value="TolA/TonB C-terminal domain"/>
    <property type="match status" value="1"/>
</dbReference>
<proteinExistence type="inferred from homology"/>
<comment type="caution">
    <text evidence="13">The sequence shown here is derived from an EMBL/GenBank/DDBJ whole genome shotgun (WGS) entry which is preliminary data.</text>
</comment>
<dbReference type="InterPro" id="IPR051045">
    <property type="entry name" value="TonB-dependent_transducer"/>
</dbReference>
<keyword evidence="9 10" id="KW-0472">Membrane</keyword>
<feature type="domain" description="TonB C-terminal" evidence="12">
    <location>
        <begin position="119"/>
        <end position="210"/>
    </location>
</feature>
<feature type="region of interest" description="Disordered" evidence="11">
    <location>
        <begin position="59"/>
        <end position="83"/>
    </location>
</feature>
<evidence type="ECO:0000259" key="12">
    <source>
        <dbReference type="PROSITE" id="PS52015"/>
    </source>
</evidence>
<dbReference type="NCBIfam" id="TIGR01352">
    <property type="entry name" value="tonB_Cterm"/>
    <property type="match status" value="1"/>
</dbReference>
<keyword evidence="5 10" id="KW-0997">Cell inner membrane</keyword>
<name>A0A520N5S1_9GAMM</name>
<gene>
    <name evidence="13" type="ORF">EVA97_01630</name>
</gene>
<dbReference type="GO" id="GO:0015891">
    <property type="term" value="P:siderophore transport"/>
    <property type="evidence" value="ECO:0007669"/>
    <property type="project" value="InterPro"/>
</dbReference>
<dbReference type="InterPro" id="IPR003538">
    <property type="entry name" value="TonB"/>
</dbReference>
<feature type="transmembrane region" description="Helical" evidence="10">
    <location>
        <begin position="12"/>
        <end position="30"/>
    </location>
</feature>
<dbReference type="AlphaFoldDB" id="A0A520N5S1"/>
<keyword evidence="3 10" id="KW-0813">Transport</keyword>
<evidence type="ECO:0000256" key="9">
    <source>
        <dbReference type="ARBA" id="ARBA00023136"/>
    </source>
</evidence>
<keyword evidence="7 10" id="KW-0653">Protein transport</keyword>
<dbReference type="EMBL" id="SHBJ01000007">
    <property type="protein sequence ID" value="RZO28834.1"/>
    <property type="molecule type" value="Genomic_DNA"/>
</dbReference>
<dbReference type="GO" id="GO:0030288">
    <property type="term" value="C:outer membrane-bounded periplasmic space"/>
    <property type="evidence" value="ECO:0007669"/>
    <property type="project" value="InterPro"/>
</dbReference>
<dbReference type="GO" id="GO:0005886">
    <property type="term" value="C:plasma membrane"/>
    <property type="evidence" value="ECO:0007669"/>
    <property type="project" value="UniProtKB-SubCell"/>
</dbReference>
<protein>
    <recommendedName>
        <fullName evidence="10">Protein TonB</fullName>
    </recommendedName>
</protein>
<accession>A0A520N5S1</accession>
<dbReference type="GO" id="GO:0015031">
    <property type="term" value="P:protein transport"/>
    <property type="evidence" value="ECO:0007669"/>
    <property type="project" value="UniProtKB-UniRule"/>
</dbReference>
<dbReference type="PANTHER" id="PTHR33446:SF14">
    <property type="entry name" value="PROTEIN TONB"/>
    <property type="match status" value="1"/>
</dbReference>
<dbReference type="PANTHER" id="PTHR33446">
    <property type="entry name" value="PROTEIN TONB-RELATED"/>
    <property type="match status" value="1"/>
</dbReference>
<feature type="compositionally biased region" description="Basic and acidic residues" evidence="11">
    <location>
        <begin position="59"/>
        <end position="74"/>
    </location>
</feature>
<evidence type="ECO:0000256" key="2">
    <source>
        <dbReference type="ARBA" id="ARBA00006555"/>
    </source>
</evidence>
<dbReference type="Gene3D" id="3.30.1150.10">
    <property type="match status" value="1"/>
</dbReference>
<evidence type="ECO:0000256" key="4">
    <source>
        <dbReference type="ARBA" id="ARBA00022475"/>
    </source>
</evidence>
<dbReference type="PROSITE" id="PS52015">
    <property type="entry name" value="TONB_CTD"/>
    <property type="match status" value="1"/>
</dbReference>